<comment type="function">
    <text evidence="9">Catalyzes the first step in the biosynthesis of NAD from nicotinic acid, the ATP-dependent synthesis of beta-nicotinate D-ribonucleotide from nicotinate and 5-phospho-D-ribose 1-phosphate.</text>
</comment>
<dbReference type="SUPFAM" id="SSF54675">
    <property type="entry name" value="Nicotinate/Quinolinate PRTase N-terminal domain-like"/>
    <property type="match status" value="1"/>
</dbReference>
<evidence type="ECO:0000256" key="7">
    <source>
        <dbReference type="ARBA" id="ARBA00022679"/>
    </source>
</evidence>
<keyword evidence="7 9" id="KW-0808">Transferase</keyword>
<organism evidence="12 13">
    <name type="scientific">Fusobacterium ulcerans</name>
    <dbReference type="NCBI Taxonomy" id="861"/>
    <lineage>
        <taxon>Bacteria</taxon>
        <taxon>Fusobacteriati</taxon>
        <taxon>Fusobacteriota</taxon>
        <taxon>Fusobacteriia</taxon>
        <taxon>Fusobacteriales</taxon>
        <taxon>Fusobacteriaceae</taxon>
        <taxon>Fusobacterium</taxon>
    </lineage>
</organism>
<reference evidence="12 13" key="1">
    <citation type="submission" date="2018-06" db="EMBL/GenBank/DDBJ databases">
        <authorList>
            <consortium name="Pathogen Informatics"/>
            <person name="Doyle S."/>
        </authorList>
    </citation>
    <scope>NUCLEOTIDE SEQUENCE [LARGE SCALE GENOMIC DNA]</scope>
    <source>
        <strain evidence="12 13">NCTC12112</strain>
    </source>
</reference>
<comment type="catalytic activity">
    <reaction evidence="8 9">
        <text>5-phospho-alpha-D-ribose 1-diphosphate + nicotinate + ATP + H2O = nicotinate beta-D-ribonucleotide + ADP + phosphate + diphosphate</text>
        <dbReference type="Rhea" id="RHEA:36163"/>
        <dbReference type="ChEBI" id="CHEBI:15377"/>
        <dbReference type="ChEBI" id="CHEBI:30616"/>
        <dbReference type="ChEBI" id="CHEBI:32544"/>
        <dbReference type="ChEBI" id="CHEBI:33019"/>
        <dbReference type="ChEBI" id="CHEBI:43474"/>
        <dbReference type="ChEBI" id="CHEBI:57502"/>
        <dbReference type="ChEBI" id="CHEBI:58017"/>
        <dbReference type="ChEBI" id="CHEBI:456216"/>
        <dbReference type="EC" id="6.3.4.21"/>
    </reaction>
</comment>
<keyword evidence="6 9" id="KW-0662">Pyridine nucleotide biosynthesis</keyword>
<gene>
    <name evidence="12" type="ORF">NCTC12112_00652</name>
</gene>
<dbReference type="GO" id="GO:0005829">
    <property type="term" value="C:cytosol"/>
    <property type="evidence" value="ECO:0007669"/>
    <property type="project" value="TreeGrafter"/>
</dbReference>
<dbReference type="InterPro" id="IPR006405">
    <property type="entry name" value="Nic_PRibTrfase_pncB"/>
</dbReference>
<dbReference type="GeneID" id="78455240"/>
<dbReference type="FunFam" id="3.20.20.70:FF:000076">
    <property type="entry name" value="Nicotinate phosphoribosyltransferase"/>
    <property type="match status" value="1"/>
</dbReference>
<dbReference type="Gene3D" id="3.20.140.10">
    <property type="entry name" value="nicotinate phosphoribosyltransferase"/>
    <property type="match status" value="1"/>
</dbReference>
<keyword evidence="4" id="KW-0597">Phosphoprotein</keyword>
<comment type="PTM">
    <text evidence="9">Transiently phosphorylated on a His residue during the reaction cycle. Phosphorylation strongly increases the affinity for substrates and increases the rate of nicotinate D-ribonucleotide production. Dephosphorylation regenerates the low-affinity form of the enzyme, leading to product release.</text>
</comment>
<evidence type="ECO:0000256" key="1">
    <source>
        <dbReference type="ARBA" id="ARBA00004952"/>
    </source>
</evidence>
<sequence>MEREIVLTEFARVINSDRYQYTESDIFLMEHMEDKEAVFDVFFRKTEDGGFAVVSGVQEVINLIEILNSTGEEEKRMYFSKLIHEEQLVEYLSKIKFTGDIYAMRDGEIAYPNEPVITVKAPLIEAKILETPILNIMNMQMAIATKASRVTRAAYPVQVSSFGSRRAHGFDSAVAGNKAAIIGGCTSHSNLVTEYKYGVPSIGTMAHSYIQTFGVGSHAERVAFDTFIKHRRNRKSNALILLIDTYNTIGIGIRNAIDSFKACGIDDNYPGIYGIRIDSGDLAYLSKKCRAMLDEAGLTKAKIFLTNSLNEELIRSLREQGVCADTYGVGDEIAVSKSNPCFGGVYKIVEIDNEPVIKLSEDIIKISNPGFKEVYRIYDKEGLAYADLITLVKNDSDKEKLVNGKDITIRDEKYDFKFSDLKEGSYSVKKLTRTYVKDGEVITDEYEKLFDVLGSQKYYLESLEKISAERKRLENPHKYKVDLSENLIKLKYDMIKTIQSEILKDDSRKK</sequence>
<keyword evidence="12" id="KW-0328">Glycosyltransferase</keyword>
<dbReference type="EMBL" id="LS483487">
    <property type="protein sequence ID" value="SQJ00341.1"/>
    <property type="molecule type" value="Genomic_DNA"/>
</dbReference>
<dbReference type="KEGG" id="ful:C4N20_10485"/>
<dbReference type="InterPro" id="IPR041619">
    <property type="entry name" value="NAPRTase_C"/>
</dbReference>
<dbReference type="NCBIfam" id="TIGR01513">
    <property type="entry name" value="NAPRTase_put"/>
    <property type="match status" value="1"/>
</dbReference>
<dbReference type="PIRSF" id="PIRSF000484">
    <property type="entry name" value="NAPRT"/>
    <property type="match status" value="1"/>
</dbReference>
<dbReference type="NCBIfam" id="NF006695">
    <property type="entry name" value="PRK09243.1-2"/>
    <property type="match status" value="1"/>
</dbReference>
<evidence type="ECO:0000256" key="9">
    <source>
        <dbReference type="RuleBase" id="RU365100"/>
    </source>
</evidence>
<dbReference type="SUPFAM" id="SSF51690">
    <property type="entry name" value="Nicotinate/Quinolinate PRTase C-terminal domain-like"/>
    <property type="match status" value="1"/>
</dbReference>
<dbReference type="InterPro" id="IPR040727">
    <property type="entry name" value="NAPRTase_N"/>
</dbReference>
<comment type="similarity">
    <text evidence="2 9">Belongs to the NAPRTase family.</text>
</comment>
<feature type="domain" description="Nicotinate phosphoribosyltransferase N-terminal" evidence="10">
    <location>
        <begin position="15"/>
        <end position="138"/>
    </location>
</feature>
<comment type="pathway">
    <text evidence="1 9">Cofactor biosynthesis; NAD(+) biosynthesis; nicotinate D-ribonucleotide from nicotinate: step 1/1.</text>
</comment>
<dbReference type="PANTHER" id="PTHR11098">
    <property type="entry name" value="NICOTINATE PHOSPHORIBOSYLTRANSFERASE"/>
    <property type="match status" value="1"/>
</dbReference>
<dbReference type="InterPro" id="IPR036068">
    <property type="entry name" value="Nicotinate_pribotase-like_C"/>
</dbReference>
<dbReference type="Proteomes" id="UP000249008">
    <property type="component" value="Chromosome 1"/>
</dbReference>
<proteinExistence type="inferred from homology"/>
<dbReference type="InterPro" id="IPR007229">
    <property type="entry name" value="Nic_PRibTrfase-Fam"/>
</dbReference>
<evidence type="ECO:0000256" key="3">
    <source>
        <dbReference type="ARBA" id="ARBA00013236"/>
    </source>
</evidence>
<evidence type="ECO:0000259" key="11">
    <source>
        <dbReference type="Pfam" id="PF17956"/>
    </source>
</evidence>
<dbReference type="Pfam" id="PF17767">
    <property type="entry name" value="NAPRTase_N"/>
    <property type="match status" value="1"/>
</dbReference>
<evidence type="ECO:0000313" key="12">
    <source>
        <dbReference type="EMBL" id="SQJ00341.1"/>
    </source>
</evidence>
<dbReference type="RefSeq" id="WP_005976103.1">
    <property type="nucleotide sequence ID" value="NZ_BAABXY010000001.1"/>
</dbReference>
<name>A0AAX1TST1_9FUSO</name>
<dbReference type="CDD" id="cd01570">
    <property type="entry name" value="NAPRTase_A"/>
    <property type="match status" value="1"/>
</dbReference>
<dbReference type="Pfam" id="PF17956">
    <property type="entry name" value="NAPRTase_C"/>
    <property type="match status" value="1"/>
</dbReference>
<evidence type="ECO:0000256" key="5">
    <source>
        <dbReference type="ARBA" id="ARBA00022598"/>
    </source>
</evidence>
<evidence type="ECO:0000256" key="8">
    <source>
        <dbReference type="ARBA" id="ARBA00048668"/>
    </source>
</evidence>
<protein>
    <recommendedName>
        <fullName evidence="3 9">Nicotinate phosphoribosyltransferase</fullName>
        <ecNumber evidence="3 9">6.3.4.21</ecNumber>
    </recommendedName>
</protein>
<evidence type="ECO:0000256" key="2">
    <source>
        <dbReference type="ARBA" id="ARBA00010897"/>
    </source>
</evidence>
<dbReference type="InterPro" id="IPR013785">
    <property type="entry name" value="Aldolase_TIM"/>
</dbReference>
<dbReference type="PANTHER" id="PTHR11098:SF1">
    <property type="entry name" value="NICOTINATE PHOSPHORIBOSYLTRANSFERASE"/>
    <property type="match status" value="1"/>
</dbReference>
<dbReference type="GO" id="GO:0004516">
    <property type="term" value="F:nicotinate phosphoribosyltransferase activity"/>
    <property type="evidence" value="ECO:0007669"/>
    <property type="project" value="UniProtKB-UniRule"/>
</dbReference>
<evidence type="ECO:0000259" key="10">
    <source>
        <dbReference type="Pfam" id="PF17767"/>
    </source>
</evidence>
<feature type="domain" description="Nicotinate phosphoribosyltransferase C-terminal" evidence="11">
    <location>
        <begin position="372"/>
        <end position="491"/>
    </location>
</feature>
<dbReference type="Gene3D" id="3.20.20.70">
    <property type="entry name" value="Aldolase class I"/>
    <property type="match status" value="1"/>
</dbReference>
<dbReference type="EC" id="6.3.4.21" evidence="3 9"/>
<dbReference type="GO" id="GO:0047280">
    <property type="term" value="F:nicotinamide phosphoribosyltransferase activity"/>
    <property type="evidence" value="ECO:0007669"/>
    <property type="project" value="UniProtKB-ARBA"/>
</dbReference>
<dbReference type="NCBIfam" id="NF009131">
    <property type="entry name" value="PRK12484.1"/>
    <property type="match status" value="1"/>
</dbReference>
<keyword evidence="5 9" id="KW-0436">Ligase</keyword>
<evidence type="ECO:0000256" key="4">
    <source>
        <dbReference type="ARBA" id="ARBA00022553"/>
    </source>
</evidence>
<evidence type="ECO:0000256" key="6">
    <source>
        <dbReference type="ARBA" id="ARBA00022642"/>
    </source>
</evidence>
<dbReference type="AlphaFoldDB" id="A0AAX1TST1"/>
<evidence type="ECO:0000313" key="13">
    <source>
        <dbReference type="Proteomes" id="UP000249008"/>
    </source>
</evidence>
<dbReference type="GO" id="GO:0034355">
    <property type="term" value="P:NAD+ biosynthetic process via the salvage pathway"/>
    <property type="evidence" value="ECO:0007669"/>
    <property type="project" value="TreeGrafter"/>
</dbReference>
<accession>A0AAX1TST1</accession>